<feature type="transmembrane region" description="Helical" evidence="1">
    <location>
        <begin position="20"/>
        <end position="37"/>
    </location>
</feature>
<dbReference type="AlphaFoldDB" id="A0A934X6G0"/>
<dbReference type="Proteomes" id="UP000726105">
    <property type="component" value="Unassembled WGS sequence"/>
</dbReference>
<feature type="domain" description="LytR/CpsA/Psr regulator C-terminal" evidence="2">
    <location>
        <begin position="67"/>
        <end position="154"/>
    </location>
</feature>
<name>A0A934X6G0_9MICO</name>
<organism evidence="3 5">
    <name type="scientific">Candidatus Phosphoribacter hodrii</name>
    <dbReference type="NCBI Taxonomy" id="2953743"/>
    <lineage>
        <taxon>Bacteria</taxon>
        <taxon>Bacillati</taxon>
        <taxon>Actinomycetota</taxon>
        <taxon>Actinomycetes</taxon>
        <taxon>Micrococcales</taxon>
        <taxon>Dermatophilaceae</taxon>
        <taxon>Candidatus Phosphoribacter</taxon>
    </lineage>
</organism>
<dbReference type="InterPro" id="IPR027381">
    <property type="entry name" value="LytR/CpsA/Psr_C"/>
</dbReference>
<keyword evidence="1" id="KW-0472">Membrane</keyword>
<dbReference type="EMBL" id="JADIXZ010000007">
    <property type="protein sequence ID" value="MBK6302066.1"/>
    <property type="molecule type" value="Genomic_DNA"/>
</dbReference>
<comment type="caution">
    <text evidence="3">The sequence shown here is derived from an EMBL/GenBank/DDBJ whole genome shotgun (WGS) entry which is preliminary data.</text>
</comment>
<dbReference type="Proteomes" id="UP000718281">
    <property type="component" value="Unassembled WGS sequence"/>
</dbReference>
<dbReference type="EMBL" id="JADJIB010000003">
    <property type="protein sequence ID" value="MBK7273381.1"/>
    <property type="molecule type" value="Genomic_DNA"/>
</dbReference>
<reference evidence="5 6" key="1">
    <citation type="submission" date="2020-10" db="EMBL/GenBank/DDBJ databases">
        <title>Connecting structure to function with the recovery of over 1000 high-quality activated sludge metagenome-assembled genomes encoding full-length rRNA genes using long-read sequencing.</title>
        <authorList>
            <person name="Singleton C.M."/>
            <person name="Petriglieri F."/>
            <person name="Kristensen J.M."/>
            <person name="Kirkegaard R.H."/>
            <person name="Michaelsen T.Y."/>
            <person name="Andersen M.H."/>
            <person name="Karst S.M."/>
            <person name="Dueholm M.S."/>
            <person name="Nielsen P.H."/>
            <person name="Albertsen M."/>
        </authorList>
    </citation>
    <scope>NUCLEOTIDE SEQUENCE [LARGE SCALE GENOMIC DNA]</scope>
    <source>
        <strain evidence="3">AalE_18-Q3-R2-46_BAT3C.188</strain>
        <strain evidence="4">Ega_18-Q3-R5-49_MAXAC.001</strain>
    </source>
</reference>
<sequence>MSITVESASVARARRRKRTAITLLVVIAMLAGAFYYASSYWSKGSTKAAAPACTITAGPSGPVYPSQVTVNVYNATSRTGLAATVGRLVKAKGFVLGTVSNDPAKKQIPGTAEVRYGSAGERAAALVQTLVAGATLVKDTRADASVDLVLGSGYKEMATSTGTATLATAPPGC</sequence>
<evidence type="ECO:0000256" key="1">
    <source>
        <dbReference type="SAM" id="Phobius"/>
    </source>
</evidence>
<evidence type="ECO:0000313" key="3">
    <source>
        <dbReference type="EMBL" id="MBK6302066.1"/>
    </source>
</evidence>
<evidence type="ECO:0000313" key="6">
    <source>
        <dbReference type="Proteomes" id="UP000726105"/>
    </source>
</evidence>
<protein>
    <submittedName>
        <fullName evidence="3">LytR C-terminal domain-containing protein</fullName>
    </submittedName>
</protein>
<evidence type="ECO:0000259" key="2">
    <source>
        <dbReference type="Pfam" id="PF13399"/>
    </source>
</evidence>
<keyword evidence="1" id="KW-1133">Transmembrane helix</keyword>
<dbReference type="Gene3D" id="3.30.70.2390">
    <property type="match status" value="1"/>
</dbReference>
<gene>
    <name evidence="3" type="ORF">IPF40_13885</name>
    <name evidence="4" type="ORF">IPI13_09505</name>
</gene>
<dbReference type="Pfam" id="PF13399">
    <property type="entry name" value="LytR_C"/>
    <property type="match status" value="1"/>
</dbReference>
<proteinExistence type="predicted"/>
<accession>A0A934X6G0</accession>
<keyword evidence="1" id="KW-0812">Transmembrane</keyword>
<evidence type="ECO:0000313" key="4">
    <source>
        <dbReference type="EMBL" id="MBK7273381.1"/>
    </source>
</evidence>
<evidence type="ECO:0000313" key="5">
    <source>
        <dbReference type="Proteomes" id="UP000718281"/>
    </source>
</evidence>